<comment type="caution">
    <text evidence="8">The sequence shown here is derived from an EMBL/GenBank/DDBJ whole genome shotgun (WGS) entry which is preliminary data.</text>
</comment>
<evidence type="ECO:0000256" key="4">
    <source>
        <dbReference type="PIRSR" id="PIRSR001220-2"/>
    </source>
</evidence>
<dbReference type="PROSITE" id="PS51732">
    <property type="entry name" value="ASN_GLN_ASE_3"/>
    <property type="match status" value="1"/>
</dbReference>
<dbReference type="InterPro" id="IPR027474">
    <property type="entry name" value="L-asparaginase_N"/>
</dbReference>
<sequence>MKRILTIHTGGTISMKEDKQTGSVAPGEKNPLDQWHEEAKQVADITVVPFFHLPSPHITPENMFELSSFINEKIAENLYDGIVVTHGTDTLEETAYFLDLLHHSPIPVILTGAMRSSNELGADGPYNFLAAIRTASSEQAREKGVLVVMNDEVHSAVNVTKTHSSNVATFQSPQFGPIGLVTRRGILFHHTPSAREQFSISSLTKKVFLLKAYAGMERETIELFESASPSGLVIEAFGQGNVPPAIVPAVEALIARNIPVVLVSRCYSGIVQATYEYEGGGMQLKKKGVIFSNGLNGQKARLKLMIALEAGITGIDLTNTFESWPS</sequence>
<evidence type="ECO:0000256" key="5">
    <source>
        <dbReference type="PROSITE-ProRule" id="PRU10100"/>
    </source>
</evidence>
<dbReference type="FunFam" id="3.40.50.40:FF:000003">
    <property type="entry name" value="L-asparaginase 2"/>
    <property type="match status" value="1"/>
</dbReference>
<dbReference type="Gene3D" id="3.40.50.1170">
    <property type="entry name" value="L-asparaginase, N-terminal domain"/>
    <property type="match status" value="1"/>
</dbReference>
<dbReference type="CDD" id="cd08964">
    <property type="entry name" value="L-asparaginase_II"/>
    <property type="match status" value="1"/>
</dbReference>
<dbReference type="AlphaFoldDB" id="A0A419V305"/>
<dbReference type="PRINTS" id="PR00139">
    <property type="entry name" value="ASNGLNASE"/>
</dbReference>
<keyword evidence="2" id="KW-0378">Hydrolase</keyword>
<gene>
    <name evidence="8" type="ORF">ATL39_2074</name>
</gene>
<dbReference type="PANTHER" id="PTHR11707:SF28">
    <property type="entry name" value="60 KDA LYSOPHOSPHOLIPASE"/>
    <property type="match status" value="1"/>
</dbReference>
<dbReference type="RefSeq" id="WP_120193273.1">
    <property type="nucleotide sequence ID" value="NZ_RAPK01000009.1"/>
</dbReference>
<evidence type="ECO:0000259" key="7">
    <source>
        <dbReference type="Pfam" id="PF17763"/>
    </source>
</evidence>
<reference evidence="8 9" key="1">
    <citation type="submission" date="2018-09" db="EMBL/GenBank/DDBJ databases">
        <title>Genomic Encyclopedia of Archaeal and Bacterial Type Strains, Phase II (KMG-II): from individual species to whole genera.</title>
        <authorList>
            <person name="Goeker M."/>
        </authorList>
    </citation>
    <scope>NUCLEOTIDE SEQUENCE [LARGE SCALE GENOMIC DNA]</scope>
    <source>
        <strain evidence="8 9">DSM 17008</strain>
    </source>
</reference>
<feature type="domain" description="Asparaginase/glutaminase C-terminal" evidence="7">
    <location>
        <begin position="206"/>
        <end position="312"/>
    </location>
</feature>
<proteinExistence type="inferred from homology"/>
<dbReference type="InterPro" id="IPR036152">
    <property type="entry name" value="Asp/glu_Ase-like_sf"/>
</dbReference>
<dbReference type="EMBL" id="RAPK01000009">
    <property type="protein sequence ID" value="RKD72878.1"/>
    <property type="molecule type" value="Genomic_DNA"/>
</dbReference>
<feature type="domain" description="L-asparaginase N-terminal" evidence="6">
    <location>
        <begin position="3"/>
        <end position="192"/>
    </location>
</feature>
<dbReference type="GO" id="GO:0006528">
    <property type="term" value="P:asparagine metabolic process"/>
    <property type="evidence" value="ECO:0007669"/>
    <property type="project" value="InterPro"/>
</dbReference>
<dbReference type="Pfam" id="PF17763">
    <property type="entry name" value="Asparaginase_C"/>
    <property type="match status" value="1"/>
</dbReference>
<dbReference type="InterPro" id="IPR006034">
    <property type="entry name" value="Asparaginase/glutaminase-like"/>
</dbReference>
<evidence type="ECO:0000256" key="2">
    <source>
        <dbReference type="ARBA" id="ARBA00022801"/>
    </source>
</evidence>
<dbReference type="InterPro" id="IPR027475">
    <property type="entry name" value="Asparaginase/glutaminase_AS2"/>
</dbReference>
<dbReference type="PIRSF" id="PIRSF500176">
    <property type="entry name" value="L_ASNase"/>
    <property type="match status" value="1"/>
</dbReference>
<feature type="active site" evidence="5">
    <location>
        <position position="88"/>
    </location>
</feature>
<dbReference type="InterPro" id="IPR027473">
    <property type="entry name" value="L-asparaginase_C"/>
</dbReference>
<feature type="binding site" evidence="4">
    <location>
        <begin position="88"/>
        <end position="89"/>
    </location>
    <ligand>
        <name>substrate</name>
    </ligand>
</feature>
<feature type="binding site" evidence="4">
    <location>
        <position position="55"/>
    </location>
    <ligand>
        <name>substrate</name>
    </ligand>
</feature>
<name>A0A419V305_9BACL</name>
<evidence type="ECO:0000259" key="6">
    <source>
        <dbReference type="Pfam" id="PF00710"/>
    </source>
</evidence>
<keyword evidence="9" id="KW-1185">Reference proteome</keyword>
<dbReference type="SFLD" id="SFLDS00057">
    <property type="entry name" value="Glutaminase/Asparaginase"/>
    <property type="match status" value="1"/>
</dbReference>
<comment type="similarity">
    <text evidence="1">Belongs to the asparaginase 1 family.</text>
</comment>
<accession>A0A419V305</accession>
<organism evidence="8 9">
    <name type="scientific">Sinobaca qinghaiensis</name>
    <dbReference type="NCBI Taxonomy" id="342944"/>
    <lineage>
        <taxon>Bacteria</taxon>
        <taxon>Bacillati</taxon>
        <taxon>Bacillota</taxon>
        <taxon>Bacilli</taxon>
        <taxon>Bacillales</taxon>
        <taxon>Sporolactobacillaceae</taxon>
        <taxon>Sinobaca</taxon>
    </lineage>
</organism>
<dbReference type="Gene3D" id="3.40.50.40">
    <property type="match status" value="1"/>
</dbReference>
<evidence type="ECO:0000313" key="8">
    <source>
        <dbReference type="EMBL" id="RKD72878.1"/>
    </source>
</evidence>
<protein>
    <submittedName>
        <fullName evidence="8">Asparaginase</fullName>
    </submittedName>
</protein>
<dbReference type="InterPro" id="IPR040919">
    <property type="entry name" value="Asparaginase_C"/>
</dbReference>
<dbReference type="InterPro" id="IPR004550">
    <property type="entry name" value="AsnASE_II"/>
</dbReference>
<evidence type="ECO:0000256" key="1">
    <source>
        <dbReference type="ARBA" id="ARBA00010518"/>
    </source>
</evidence>
<dbReference type="InterPro" id="IPR037152">
    <property type="entry name" value="L-asparaginase_N_sf"/>
</dbReference>
<dbReference type="FunFam" id="3.40.50.1170:FF:000001">
    <property type="entry name" value="L-asparaginase 2"/>
    <property type="match status" value="1"/>
</dbReference>
<dbReference type="Proteomes" id="UP000285120">
    <property type="component" value="Unassembled WGS sequence"/>
</dbReference>
<evidence type="ECO:0000313" key="9">
    <source>
        <dbReference type="Proteomes" id="UP000285120"/>
    </source>
</evidence>
<dbReference type="Pfam" id="PF00710">
    <property type="entry name" value="Asparaginase"/>
    <property type="match status" value="1"/>
</dbReference>
<dbReference type="SUPFAM" id="SSF53774">
    <property type="entry name" value="Glutaminase/Asparaginase"/>
    <property type="match status" value="1"/>
</dbReference>
<dbReference type="SMART" id="SM00870">
    <property type="entry name" value="Asparaginase"/>
    <property type="match status" value="1"/>
</dbReference>
<evidence type="ECO:0000256" key="3">
    <source>
        <dbReference type="PIRSR" id="PIRSR001220-1"/>
    </source>
</evidence>
<dbReference type="OrthoDB" id="9788068at2"/>
<feature type="active site" description="O-isoaspartyl threonine intermediate" evidence="3">
    <location>
        <position position="12"/>
    </location>
</feature>
<dbReference type="PIRSF" id="PIRSF001220">
    <property type="entry name" value="L-ASNase_gatD"/>
    <property type="match status" value="1"/>
</dbReference>
<dbReference type="PROSITE" id="PS00917">
    <property type="entry name" value="ASN_GLN_ASE_2"/>
    <property type="match status" value="1"/>
</dbReference>
<dbReference type="PANTHER" id="PTHR11707">
    <property type="entry name" value="L-ASPARAGINASE"/>
    <property type="match status" value="1"/>
</dbReference>
<dbReference type="GO" id="GO:0004067">
    <property type="term" value="F:asparaginase activity"/>
    <property type="evidence" value="ECO:0007669"/>
    <property type="project" value="UniProtKB-UniRule"/>
</dbReference>